<dbReference type="HOGENOM" id="CLU_2361873_0_0_1"/>
<proteinExistence type="predicted"/>
<sequence>MRTRNKIECCFGILKRRFPVLAYGCRLKLQNSLSVIVAVTVLHNLARDMNESVPDADEERDIQDLSDLIANGNIPICHQMTMLLVLLQVAYSFGHN</sequence>
<name>N6UT36_DENPD</name>
<dbReference type="EMBL" id="KB739999">
    <property type="protein sequence ID" value="ENN81912.1"/>
    <property type="molecule type" value="Genomic_DNA"/>
</dbReference>
<evidence type="ECO:0000313" key="1">
    <source>
        <dbReference type="EMBL" id="ENN81912.1"/>
    </source>
</evidence>
<dbReference type="AlphaFoldDB" id="N6UT36"/>
<gene>
    <name evidence="1" type="ORF">YQE_01706</name>
</gene>
<reference evidence="1" key="1">
    <citation type="journal article" date="2013" name="Genome Biol.">
        <title>Draft genome of the mountain pine beetle, Dendroctonus ponderosae Hopkins, a major forest pest.</title>
        <authorList>
            <person name="Keeling C.I."/>
            <person name="Yuen M.M."/>
            <person name="Liao N.Y."/>
            <person name="Docking T.R."/>
            <person name="Chan S.K."/>
            <person name="Taylor G.A."/>
            <person name="Palmquist D.L."/>
            <person name="Jackman S.D."/>
            <person name="Nguyen A."/>
            <person name="Li M."/>
            <person name="Henderson H."/>
            <person name="Janes J.K."/>
            <person name="Zhao Y."/>
            <person name="Pandoh P."/>
            <person name="Moore R."/>
            <person name="Sperling F.A."/>
            <person name="Huber D.P."/>
            <person name="Birol I."/>
            <person name="Jones S.J."/>
            <person name="Bohlmann J."/>
        </authorList>
    </citation>
    <scope>NUCLEOTIDE SEQUENCE</scope>
</reference>
<accession>N6UT36</accession>
<organism evidence="1">
    <name type="scientific">Dendroctonus ponderosae</name>
    <name type="common">Mountain pine beetle</name>
    <dbReference type="NCBI Taxonomy" id="77166"/>
    <lineage>
        <taxon>Eukaryota</taxon>
        <taxon>Metazoa</taxon>
        <taxon>Ecdysozoa</taxon>
        <taxon>Arthropoda</taxon>
        <taxon>Hexapoda</taxon>
        <taxon>Insecta</taxon>
        <taxon>Pterygota</taxon>
        <taxon>Neoptera</taxon>
        <taxon>Endopterygota</taxon>
        <taxon>Coleoptera</taxon>
        <taxon>Polyphaga</taxon>
        <taxon>Cucujiformia</taxon>
        <taxon>Curculionidae</taxon>
        <taxon>Scolytinae</taxon>
        <taxon>Dendroctonus</taxon>
    </lineage>
</organism>
<feature type="non-terminal residue" evidence="1">
    <location>
        <position position="1"/>
    </location>
</feature>
<protein>
    <submittedName>
        <fullName evidence="1">Uncharacterized protein</fullName>
    </submittedName>
</protein>